<keyword evidence="3" id="KW-1185">Reference proteome</keyword>
<dbReference type="PANTHER" id="PTHR37766">
    <property type="entry name" value="OS01G0897100 PROTEIN"/>
    <property type="match status" value="1"/>
</dbReference>
<dbReference type="PANTHER" id="PTHR37766:SF1">
    <property type="entry name" value="OS01G0897100 PROTEIN"/>
    <property type="match status" value="1"/>
</dbReference>
<evidence type="ECO:0000313" key="3">
    <source>
        <dbReference type="Proteomes" id="UP000886520"/>
    </source>
</evidence>
<evidence type="ECO:0000256" key="1">
    <source>
        <dbReference type="SAM" id="MobiDB-lite"/>
    </source>
</evidence>
<name>A0A9D4UKG7_ADICA</name>
<reference evidence="2" key="1">
    <citation type="submission" date="2021-01" db="EMBL/GenBank/DDBJ databases">
        <title>Adiantum capillus-veneris genome.</title>
        <authorList>
            <person name="Fang Y."/>
            <person name="Liao Q."/>
        </authorList>
    </citation>
    <scope>NUCLEOTIDE SEQUENCE</scope>
    <source>
        <strain evidence="2">H3</strain>
        <tissue evidence="2">Leaf</tissue>
    </source>
</reference>
<feature type="compositionally biased region" description="Basic residues" evidence="1">
    <location>
        <begin position="264"/>
        <end position="277"/>
    </location>
</feature>
<evidence type="ECO:0000313" key="2">
    <source>
        <dbReference type="EMBL" id="KAI5069531.1"/>
    </source>
</evidence>
<protein>
    <submittedName>
        <fullName evidence="2">Uncharacterized protein</fullName>
    </submittedName>
</protein>
<dbReference type="AlphaFoldDB" id="A0A9D4UKG7"/>
<gene>
    <name evidence="2" type="ORF">GOP47_0015832</name>
</gene>
<dbReference type="OrthoDB" id="1927237at2759"/>
<dbReference type="EMBL" id="JABFUD020000015">
    <property type="protein sequence ID" value="KAI5069531.1"/>
    <property type="molecule type" value="Genomic_DNA"/>
</dbReference>
<sequence length="342" mass="40136">MTGHAKRILDWFEKFSSSQRREKETGAQALARFAFVNREKYWNELEWKGTHGQAPATLASKPHYFLDLDVLKTVENFLDYVPEFWSSNELWDSLKDGDLLSLDIDFFVRKLLEKMEDQSSLVWKLLEKFFWEEDFTHLCHRLLSFLEDQKLLQLINELSQGVAHASVTEGRKRDEENVKDSSSLISSLREMTNSTQQKHRAFWKDCLCWNKWELVKGLALESWAIQVLVLKEAHSTLSLKAFLSANSIQFRQASWERKDARVEKMRKRRRKKRRRTAHASSDEESNSLESDIATSDRGLGDNNGRWYLSTDNFNMGMEKDEIPEQLANFAFMKWLNWVASHG</sequence>
<comment type="caution">
    <text evidence="2">The sequence shown here is derived from an EMBL/GenBank/DDBJ whole genome shotgun (WGS) entry which is preliminary data.</text>
</comment>
<accession>A0A9D4UKG7</accession>
<organism evidence="2 3">
    <name type="scientific">Adiantum capillus-veneris</name>
    <name type="common">Maidenhair fern</name>
    <dbReference type="NCBI Taxonomy" id="13818"/>
    <lineage>
        <taxon>Eukaryota</taxon>
        <taxon>Viridiplantae</taxon>
        <taxon>Streptophyta</taxon>
        <taxon>Embryophyta</taxon>
        <taxon>Tracheophyta</taxon>
        <taxon>Polypodiopsida</taxon>
        <taxon>Polypodiidae</taxon>
        <taxon>Polypodiales</taxon>
        <taxon>Pteridineae</taxon>
        <taxon>Pteridaceae</taxon>
        <taxon>Vittarioideae</taxon>
        <taxon>Adiantum</taxon>
    </lineage>
</organism>
<dbReference type="Proteomes" id="UP000886520">
    <property type="component" value="Chromosome 15"/>
</dbReference>
<proteinExistence type="predicted"/>
<feature type="region of interest" description="Disordered" evidence="1">
    <location>
        <begin position="261"/>
        <end position="296"/>
    </location>
</feature>